<dbReference type="InterPro" id="IPR001694">
    <property type="entry name" value="NADH_UbQ_OxRdtase_su1/FPO"/>
</dbReference>
<dbReference type="NCBIfam" id="NF004741">
    <property type="entry name" value="PRK06076.1-2"/>
    <property type="match status" value="1"/>
</dbReference>
<dbReference type="AlphaFoldDB" id="A0A7C2BGQ3"/>
<dbReference type="GO" id="GO:0048038">
    <property type="term" value="F:quinone binding"/>
    <property type="evidence" value="ECO:0007669"/>
    <property type="project" value="UniProtKB-KW"/>
</dbReference>
<dbReference type="InterPro" id="IPR018086">
    <property type="entry name" value="NADH_UbQ_OxRdtase_su1_CS"/>
</dbReference>
<dbReference type="PROSITE" id="PS00667">
    <property type="entry name" value="COMPLEX1_ND1_1"/>
    <property type="match status" value="1"/>
</dbReference>
<dbReference type="GO" id="GO:0009060">
    <property type="term" value="P:aerobic respiration"/>
    <property type="evidence" value="ECO:0007669"/>
    <property type="project" value="TreeGrafter"/>
</dbReference>
<dbReference type="HAMAP" id="MF_01350">
    <property type="entry name" value="NDH1_NuoH"/>
    <property type="match status" value="1"/>
</dbReference>
<accession>A0A7C2BGQ3</accession>
<dbReference type="GO" id="GO:0016655">
    <property type="term" value="F:oxidoreductase activity, acting on NAD(P)H, quinone or similar compound as acceptor"/>
    <property type="evidence" value="ECO:0007669"/>
    <property type="project" value="UniProtKB-UniRule"/>
</dbReference>
<keyword evidence="4 5" id="KW-0472">Membrane</keyword>
<keyword evidence="5" id="KW-1003">Cell membrane</keyword>
<dbReference type="GO" id="GO:0005886">
    <property type="term" value="C:plasma membrane"/>
    <property type="evidence" value="ECO:0007669"/>
    <property type="project" value="UniProtKB-SubCell"/>
</dbReference>
<keyword evidence="2 5" id="KW-0812">Transmembrane</keyword>
<feature type="transmembrane region" description="Helical" evidence="5">
    <location>
        <begin position="282"/>
        <end position="299"/>
    </location>
</feature>
<comment type="function">
    <text evidence="5">NDH-1 shuttles electrons from NADH, via FMN and iron-sulfur (Fe-S) centers, to quinones in the respiratory chain. The immediate electron acceptor for the enzyme in this species is believed to be ubiquinone. Couples the redox reaction to proton translocation (for every two electrons transferred, four hydrogen ions are translocated across the cytoplasmic membrane), and thus conserves the redox energy in a proton gradient. This subunit may bind ubiquinone.</text>
</comment>
<gene>
    <name evidence="5 7" type="primary">nuoH</name>
    <name evidence="7" type="ORF">ENP47_02295</name>
</gene>
<evidence type="ECO:0000256" key="2">
    <source>
        <dbReference type="ARBA" id="ARBA00022692"/>
    </source>
</evidence>
<comment type="caution">
    <text evidence="7">The sequence shown here is derived from an EMBL/GenBank/DDBJ whole genome shotgun (WGS) entry which is preliminary data.</text>
</comment>
<proteinExistence type="inferred from homology"/>
<keyword evidence="5" id="KW-0874">Quinone</keyword>
<sequence>MDWQRLLVSYFVGFVLLNVLLGLMAYMTWFERRVLARMQHRVGPNRTGPFGLLQPIADGIKLLAKEDIVPANADRLVFLVAPLLSFALAPLGAAVIPFGETLHLFGLEIPLLVADINVAVLYVLALGSIGVYGIILGGYASGNRYSLLGALRSTAQVISYELVLGLSLVGVFILAGSLSLQDILREQQRALVIGPLTLPNWYILSQPLAFALFLIAAVAETNRAPFDLPEAETELVAGYFTEYSGFRFSFYFLAEYINMIVVSLLAATLFLGGIDGPFVDGVWWLALKALFFLFFYVWLRATLPRFRYDQLMGLAWKVLLPLALLNIGLTGLVRLWGIGAL</sequence>
<comment type="subunit">
    <text evidence="5">NDH-1 is composed of 14 different subunits. Subunits NuoA, H, J, K, L, M, N constitute the membrane sector of the complex.</text>
</comment>
<keyword evidence="3 5" id="KW-1133">Transmembrane helix</keyword>
<evidence type="ECO:0000256" key="4">
    <source>
        <dbReference type="ARBA" id="ARBA00023136"/>
    </source>
</evidence>
<organism evidence="7">
    <name type="scientific">Thermomicrobium roseum</name>
    <dbReference type="NCBI Taxonomy" id="500"/>
    <lineage>
        <taxon>Bacteria</taxon>
        <taxon>Pseudomonadati</taxon>
        <taxon>Thermomicrobiota</taxon>
        <taxon>Thermomicrobia</taxon>
        <taxon>Thermomicrobiales</taxon>
        <taxon>Thermomicrobiaceae</taxon>
        <taxon>Thermomicrobium</taxon>
    </lineage>
</organism>
<feature type="transmembrane region" description="Helical" evidence="5">
    <location>
        <begin position="311"/>
        <end position="336"/>
    </location>
</feature>
<evidence type="ECO:0000256" key="6">
    <source>
        <dbReference type="RuleBase" id="RU000471"/>
    </source>
</evidence>
<keyword evidence="7" id="KW-0560">Oxidoreductase</keyword>
<feature type="transmembrane region" description="Helical" evidence="5">
    <location>
        <begin position="76"/>
        <end position="99"/>
    </location>
</feature>
<comment type="catalytic activity">
    <reaction evidence="5">
        <text>a quinone + NADH + 5 H(+)(in) = a quinol + NAD(+) + 4 H(+)(out)</text>
        <dbReference type="Rhea" id="RHEA:57888"/>
        <dbReference type="ChEBI" id="CHEBI:15378"/>
        <dbReference type="ChEBI" id="CHEBI:24646"/>
        <dbReference type="ChEBI" id="CHEBI:57540"/>
        <dbReference type="ChEBI" id="CHEBI:57945"/>
        <dbReference type="ChEBI" id="CHEBI:132124"/>
    </reaction>
</comment>
<feature type="transmembrane region" description="Helical" evidence="5">
    <location>
        <begin position="250"/>
        <end position="270"/>
    </location>
</feature>
<keyword evidence="5" id="KW-0830">Ubiquinone</keyword>
<protein>
    <recommendedName>
        <fullName evidence="5">NADH-quinone oxidoreductase subunit H</fullName>
        <ecNumber evidence="5">7.1.1.-</ecNumber>
    </recommendedName>
    <alternativeName>
        <fullName evidence="5">NADH dehydrogenase I subunit H</fullName>
    </alternativeName>
    <alternativeName>
        <fullName evidence="5">NDH-1 subunit H</fullName>
    </alternativeName>
</protein>
<feature type="transmembrane region" description="Helical" evidence="5">
    <location>
        <begin position="6"/>
        <end position="29"/>
    </location>
</feature>
<dbReference type="PANTHER" id="PTHR11432:SF3">
    <property type="entry name" value="NADH-UBIQUINONE OXIDOREDUCTASE CHAIN 1"/>
    <property type="match status" value="1"/>
</dbReference>
<evidence type="ECO:0000256" key="3">
    <source>
        <dbReference type="ARBA" id="ARBA00022989"/>
    </source>
</evidence>
<dbReference type="PANTHER" id="PTHR11432">
    <property type="entry name" value="NADH DEHYDROGENASE SUBUNIT 1"/>
    <property type="match status" value="1"/>
</dbReference>
<keyword evidence="5 6" id="KW-0520">NAD</keyword>
<reference evidence="7" key="1">
    <citation type="journal article" date="2020" name="mSystems">
        <title>Genome- and Community-Level Interaction Insights into Carbon Utilization and Element Cycling Functions of Hydrothermarchaeota in Hydrothermal Sediment.</title>
        <authorList>
            <person name="Zhou Z."/>
            <person name="Liu Y."/>
            <person name="Xu W."/>
            <person name="Pan J."/>
            <person name="Luo Z.H."/>
            <person name="Li M."/>
        </authorList>
    </citation>
    <scope>NUCLEOTIDE SEQUENCE [LARGE SCALE GENOMIC DNA]</scope>
    <source>
        <strain evidence="7">SpSt-222</strain>
    </source>
</reference>
<evidence type="ECO:0000256" key="1">
    <source>
        <dbReference type="ARBA" id="ARBA00004141"/>
    </source>
</evidence>
<evidence type="ECO:0000313" key="7">
    <source>
        <dbReference type="EMBL" id="HEF64428.1"/>
    </source>
</evidence>
<dbReference type="Pfam" id="PF00146">
    <property type="entry name" value="NADHdh"/>
    <property type="match status" value="1"/>
</dbReference>
<comment type="subcellular location">
    <subcellularLocation>
        <location evidence="5 6">Cell membrane</location>
        <topology evidence="5 6">Multi-pass membrane protein</topology>
    </subcellularLocation>
    <subcellularLocation>
        <location evidence="1">Membrane</location>
        <topology evidence="1">Multi-pass membrane protein</topology>
    </subcellularLocation>
</comment>
<comment type="caution">
    <text evidence="5">Lacks conserved residue(s) required for the propagation of feature annotation.</text>
</comment>
<comment type="similarity">
    <text evidence="5 6">Belongs to the complex I subunit 1 family.</text>
</comment>
<keyword evidence="5" id="KW-1278">Translocase</keyword>
<evidence type="ECO:0000256" key="5">
    <source>
        <dbReference type="HAMAP-Rule" id="MF_01350"/>
    </source>
</evidence>
<feature type="transmembrane region" description="Helical" evidence="5">
    <location>
        <begin position="162"/>
        <end position="181"/>
    </location>
</feature>
<dbReference type="EC" id="7.1.1.-" evidence="5"/>
<feature type="transmembrane region" description="Helical" evidence="5">
    <location>
        <begin position="119"/>
        <end position="141"/>
    </location>
</feature>
<dbReference type="EMBL" id="DSJL01000006">
    <property type="protein sequence ID" value="HEF64428.1"/>
    <property type="molecule type" value="Genomic_DNA"/>
</dbReference>
<name>A0A7C2BGQ3_THERO</name>
<dbReference type="GO" id="GO:0003954">
    <property type="term" value="F:NADH dehydrogenase activity"/>
    <property type="evidence" value="ECO:0007669"/>
    <property type="project" value="TreeGrafter"/>
</dbReference>
<dbReference type="PROSITE" id="PS00668">
    <property type="entry name" value="COMPLEX1_ND1_2"/>
    <property type="match status" value="1"/>
</dbReference>